<gene>
    <name evidence="2" type="primary">LOC111349672</name>
</gene>
<dbReference type="KEGG" id="sliu:111349672"/>
<dbReference type="RefSeq" id="XP_022816641.1">
    <property type="nucleotide sequence ID" value="XM_022960873.1"/>
</dbReference>
<dbReference type="GeneID" id="111349672"/>
<keyword evidence="1" id="KW-1185">Reference proteome</keyword>
<name>A0A9J7IIR5_SPOLT</name>
<sequence>MSSDTAENVPPSCWEYCPQELLWLFFKYVKSDLKSLLTCMTVNQRWKNLVIDFIECQRLWPKIVTGALVNRGCSFQRKTNLDSKKLVFNSMLWNFGDLAKVALHHVYEVEDVTHMYIYKDRLILKTDAEVTYFDVKSTKKIKSHLSTGEADYVENDHMVVITLENDNLLGDIYLYGKPEPDSTIYDTTKENDLYVMRNIQVYGLEDDICYMVTDRNVVWALIWDRKQWSLKMRGRYYGDVGKKICALNIHDNRVTMATELGSMWREDANFAKFSKISDISSSVQLPSMNSGWALFNEADVAMPVPKRIPRITAYHNTKLDQMRLECSEMTCATPHGEVLFVGFEDGTVIVCRPRAHRISPQPDIIIHVQDLDRTIEDPTIVALEVFEAEMCHHLFVATTEKVLQLVITYPDSIIKEYFE</sequence>
<accession>A0A9J7IIR5</accession>
<proteinExistence type="predicted"/>
<dbReference type="AlphaFoldDB" id="A0A9J7IIR5"/>
<dbReference type="Proteomes" id="UP000301870">
    <property type="component" value="Chromosome 9"/>
</dbReference>
<dbReference type="OrthoDB" id="6859220at2759"/>
<evidence type="ECO:0000313" key="1">
    <source>
        <dbReference type="Proteomes" id="UP000301870"/>
    </source>
</evidence>
<organism evidence="1 2">
    <name type="scientific">Spodoptera litura</name>
    <name type="common">Asian cotton leafworm</name>
    <dbReference type="NCBI Taxonomy" id="69820"/>
    <lineage>
        <taxon>Eukaryota</taxon>
        <taxon>Metazoa</taxon>
        <taxon>Ecdysozoa</taxon>
        <taxon>Arthropoda</taxon>
        <taxon>Hexapoda</taxon>
        <taxon>Insecta</taxon>
        <taxon>Pterygota</taxon>
        <taxon>Neoptera</taxon>
        <taxon>Endopterygota</taxon>
        <taxon>Lepidoptera</taxon>
        <taxon>Glossata</taxon>
        <taxon>Ditrysia</taxon>
        <taxon>Noctuoidea</taxon>
        <taxon>Noctuidae</taxon>
        <taxon>Amphipyrinae</taxon>
        <taxon>Spodoptera</taxon>
    </lineage>
</organism>
<protein>
    <submittedName>
        <fullName evidence="2">Uncharacterized protein LOC111349672</fullName>
    </submittedName>
</protein>
<reference evidence="2" key="1">
    <citation type="submission" date="2025-08" db="UniProtKB">
        <authorList>
            <consortium name="RefSeq"/>
        </authorList>
    </citation>
    <scope>IDENTIFICATION</scope>
    <source>
        <strain evidence="2">Ishihara</strain>
        <tissue evidence="2">Whole body</tissue>
    </source>
</reference>
<evidence type="ECO:0000313" key="2">
    <source>
        <dbReference type="RefSeq" id="XP_022816641.1"/>
    </source>
</evidence>